<dbReference type="STRING" id="1173584.SAMN05444851_1501"/>
<keyword evidence="1" id="KW-0812">Transmembrane</keyword>
<dbReference type="OrthoDB" id="9870012at2"/>
<keyword evidence="2" id="KW-0732">Signal</keyword>
<evidence type="ECO:0000313" key="4">
    <source>
        <dbReference type="Proteomes" id="UP000199650"/>
    </source>
</evidence>
<feature type="signal peptide" evidence="2">
    <location>
        <begin position="1"/>
        <end position="32"/>
    </location>
</feature>
<keyword evidence="1" id="KW-0472">Membrane</keyword>
<gene>
    <name evidence="3" type="ORF">SAMN05444851_1501</name>
</gene>
<protein>
    <recommendedName>
        <fullName evidence="5">VPLPA-CTERM protein sorting domain-containing protein</fullName>
    </recommendedName>
</protein>
<dbReference type="AlphaFoldDB" id="A0A1I0PBJ3"/>
<evidence type="ECO:0000256" key="1">
    <source>
        <dbReference type="SAM" id="Phobius"/>
    </source>
</evidence>
<evidence type="ECO:0008006" key="5">
    <source>
        <dbReference type="Google" id="ProtNLM"/>
    </source>
</evidence>
<feature type="transmembrane region" description="Helical" evidence="1">
    <location>
        <begin position="151"/>
        <end position="170"/>
    </location>
</feature>
<dbReference type="Proteomes" id="UP000199650">
    <property type="component" value="Unassembled WGS sequence"/>
</dbReference>
<accession>A0A1I0PBJ3</accession>
<feature type="chain" id="PRO_5011629255" description="VPLPA-CTERM protein sorting domain-containing protein" evidence="2">
    <location>
        <begin position="33"/>
        <end position="186"/>
    </location>
</feature>
<proteinExistence type="predicted"/>
<dbReference type="EMBL" id="FOJB01000001">
    <property type="protein sequence ID" value="SEW11491.1"/>
    <property type="molecule type" value="Genomic_DNA"/>
</dbReference>
<evidence type="ECO:0000256" key="2">
    <source>
        <dbReference type="SAM" id="SignalP"/>
    </source>
</evidence>
<keyword evidence="4" id="KW-1185">Reference proteome</keyword>
<keyword evidence="1" id="KW-1133">Transmembrane helix</keyword>
<name>A0A1I0PBJ3_9RHOB</name>
<organism evidence="3 4">
    <name type="scientific">Aliiroseovarius sediminilitoris</name>
    <dbReference type="NCBI Taxonomy" id="1173584"/>
    <lineage>
        <taxon>Bacteria</taxon>
        <taxon>Pseudomonadati</taxon>
        <taxon>Pseudomonadota</taxon>
        <taxon>Alphaproteobacteria</taxon>
        <taxon>Rhodobacterales</taxon>
        <taxon>Paracoccaceae</taxon>
        <taxon>Aliiroseovarius</taxon>
    </lineage>
</organism>
<evidence type="ECO:0000313" key="3">
    <source>
        <dbReference type="EMBL" id="SEW11491.1"/>
    </source>
</evidence>
<sequence length="186" mass="18934">MKRLFSKTISCLIPVKFLALLVAGVLALPASAATVTYDIAMGGQNTTFTAPMGGGAVGDFSITLGGVTFDTPDAAMPPLYDPVTNDISAAGSLFGYFSNSLAAPGCPAGECVLEFETAVDNVTPPVFAAFNAVAFDGLIASGAYIITVAPVPVPAGLVLLLTALLAVFGLRKFGRVSCRSRQPALA</sequence>
<reference evidence="3 4" key="1">
    <citation type="submission" date="2016-10" db="EMBL/GenBank/DDBJ databases">
        <authorList>
            <person name="de Groot N.N."/>
        </authorList>
    </citation>
    <scope>NUCLEOTIDE SEQUENCE [LARGE SCALE GENOMIC DNA]</scope>
    <source>
        <strain evidence="3 4">DSM 29439</strain>
    </source>
</reference>
<dbReference type="RefSeq" id="WP_091429538.1">
    <property type="nucleotide sequence ID" value="NZ_FOJB01000001.1"/>
</dbReference>